<dbReference type="InterPro" id="IPR035472">
    <property type="entry name" value="RpiR-like_SIS"/>
</dbReference>
<feature type="domain" description="HTH rpiR-type" evidence="4">
    <location>
        <begin position="8"/>
        <end position="84"/>
    </location>
</feature>
<feature type="domain" description="SIS" evidence="5">
    <location>
        <begin position="128"/>
        <end position="268"/>
    </location>
</feature>
<organism evidence="6 7">
    <name type="scientific">Tepidibacillus decaturensis</name>
    <dbReference type="NCBI Taxonomy" id="1413211"/>
    <lineage>
        <taxon>Bacteria</taxon>
        <taxon>Bacillati</taxon>
        <taxon>Bacillota</taxon>
        <taxon>Bacilli</taxon>
        <taxon>Bacillales</taxon>
        <taxon>Bacillaceae</taxon>
        <taxon>Tepidibacillus</taxon>
    </lineage>
</organism>
<dbReference type="OrthoDB" id="3684496at2"/>
<dbReference type="PANTHER" id="PTHR30514">
    <property type="entry name" value="GLUCOKINASE"/>
    <property type="match status" value="1"/>
</dbReference>
<dbReference type="Gene3D" id="1.10.10.10">
    <property type="entry name" value="Winged helix-like DNA-binding domain superfamily/Winged helix DNA-binding domain"/>
    <property type="match status" value="1"/>
</dbReference>
<dbReference type="AlphaFoldDB" id="A0A135L5Y1"/>
<dbReference type="Pfam" id="PF01380">
    <property type="entry name" value="SIS"/>
    <property type="match status" value="1"/>
</dbReference>
<dbReference type="GO" id="GO:0003700">
    <property type="term" value="F:DNA-binding transcription factor activity"/>
    <property type="evidence" value="ECO:0007669"/>
    <property type="project" value="InterPro"/>
</dbReference>
<dbReference type="RefSeq" id="WP_068725745.1">
    <property type="nucleotide sequence ID" value="NZ_LSKU01000001.1"/>
</dbReference>
<dbReference type="GO" id="GO:0003677">
    <property type="term" value="F:DNA binding"/>
    <property type="evidence" value="ECO:0007669"/>
    <property type="project" value="UniProtKB-KW"/>
</dbReference>
<dbReference type="PROSITE" id="PS51464">
    <property type="entry name" value="SIS"/>
    <property type="match status" value="1"/>
</dbReference>
<dbReference type="Pfam" id="PF01418">
    <property type="entry name" value="HTH_6"/>
    <property type="match status" value="1"/>
</dbReference>
<keyword evidence="7" id="KW-1185">Reference proteome</keyword>
<gene>
    <name evidence="6" type="ORF">U473_09730</name>
</gene>
<dbReference type="InterPro" id="IPR001347">
    <property type="entry name" value="SIS_dom"/>
</dbReference>
<dbReference type="Proteomes" id="UP000070352">
    <property type="component" value="Unassembled WGS sequence"/>
</dbReference>
<dbReference type="EMBL" id="LSKU01000001">
    <property type="protein sequence ID" value="KXG44253.1"/>
    <property type="molecule type" value="Genomic_DNA"/>
</dbReference>
<dbReference type="Gene3D" id="3.40.50.10490">
    <property type="entry name" value="Glucose-6-phosphate isomerase like protein, domain 1"/>
    <property type="match status" value="1"/>
</dbReference>
<accession>A0A135L5Y1</accession>
<dbReference type="STRING" id="1413211.U473_09730"/>
<evidence type="ECO:0000259" key="5">
    <source>
        <dbReference type="PROSITE" id="PS51464"/>
    </source>
</evidence>
<proteinExistence type="predicted"/>
<keyword evidence="2" id="KW-0238">DNA-binding</keyword>
<sequence length="286" mass="31929">MEQELKTSSVLSKIRGIYSSLSSKEKTIADYILKNPKEIIHLSITEFADNSQVAEATIFRFCKRLGYRGYQAFKIALASEVVAPIQNIHQEITFDDEILTIARKVFMSNIEAMKDTLNLLNEQDMLAIIDALANAKRIDFYGSGGSAVIANDAYHKFIRTGIFCSVHTDAHLQITSASMLQKGDVAIAISHSGSNKDVVEAIRVAKKSGAFTIGLTNYYKSPLAKEVDYVLYSTSQETLFRSEAMASRIVQLAIIDVLYVAVSLRRQNETLENLQKIREAIALKRY</sequence>
<dbReference type="InterPro" id="IPR036388">
    <property type="entry name" value="WH-like_DNA-bd_sf"/>
</dbReference>
<dbReference type="PANTHER" id="PTHR30514:SF1">
    <property type="entry name" value="HTH-TYPE TRANSCRIPTIONAL REGULATOR HEXR-RELATED"/>
    <property type="match status" value="1"/>
</dbReference>
<evidence type="ECO:0000259" key="4">
    <source>
        <dbReference type="PROSITE" id="PS51071"/>
    </source>
</evidence>
<dbReference type="GO" id="GO:0097367">
    <property type="term" value="F:carbohydrate derivative binding"/>
    <property type="evidence" value="ECO:0007669"/>
    <property type="project" value="InterPro"/>
</dbReference>
<protein>
    <submittedName>
        <fullName evidence="6">RpiR family transcriptional regulator</fullName>
    </submittedName>
</protein>
<keyword evidence="3" id="KW-0804">Transcription</keyword>
<evidence type="ECO:0000256" key="1">
    <source>
        <dbReference type="ARBA" id="ARBA00023015"/>
    </source>
</evidence>
<dbReference type="SUPFAM" id="SSF46689">
    <property type="entry name" value="Homeodomain-like"/>
    <property type="match status" value="1"/>
</dbReference>
<keyword evidence="1" id="KW-0805">Transcription regulation</keyword>
<evidence type="ECO:0000256" key="2">
    <source>
        <dbReference type="ARBA" id="ARBA00023125"/>
    </source>
</evidence>
<reference evidence="6 7" key="1">
    <citation type="submission" date="2016-02" db="EMBL/GenBank/DDBJ databases">
        <title>Draft Genome for Tepidibacillus decaturensis nov. sp. Strain Z9, an Anaerobic, Moderately Thermophilic and Heterotrophic Bacterium from Deep Subsurface of the Illinois Basin, USA.</title>
        <authorList>
            <person name="Dong Y."/>
            <person name="Chang J.Y."/>
            <person name="Sanford R."/>
            <person name="Fouke B.W."/>
        </authorList>
    </citation>
    <scope>NUCLEOTIDE SEQUENCE [LARGE SCALE GENOMIC DNA]</scope>
    <source>
        <strain evidence="6 7">Z9</strain>
    </source>
</reference>
<dbReference type="SUPFAM" id="SSF53697">
    <property type="entry name" value="SIS domain"/>
    <property type="match status" value="1"/>
</dbReference>
<dbReference type="CDD" id="cd05013">
    <property type="entry name" value="SIS_RpiR"/>
    <property type="match status" value="1"/>
</dbReference>
<comment type="caution">
    <text evidence="6">The sequence shown here is derived from an EMBL/GenBank/DDBJ whole genome shotgun (WGS) entry which is preliminary data.</text>
</comment>
<name>A0A135L5Y1_9BACI</name>
<dbReference type="GO" id="GO:1901135">
    <property type="term" value="P:carbohydrate derivative metabolic process"/>
    <property type="evidence" value="ECO:0007669"/>
    <property type="project" value="InterPro"/>
</dbReference>
<dbReference type="PROSITE" id="PS51071">
    <property type="entry name" value="HTH_RPIR"/>
    <property type="match status" value="1"/>
</dbReference>
<dbReference type="InterPro" id="IPR009057">
    <property type="entry name" value="Homeodomain-like_sf"/>
</dbReference>
<evidence type="ECO:0000256" key="3">
    <source>
        <dbReference type="ARBA" id="ARBA00023163"/>
    </source>
</evidence>
<evidence type="ECO:0000313" key="7">
    <source>
        <dbReference type="Proteomes" id="UP000070352"/>
    </source>
</evidence>
<dbReference type="InterPro" id="IPR046348">
    <property type="entry name" value="SIS_dom_sf"/>
</dbReference>
<dbReference type="InterPro" id="IPR000281">
    <property type="entry name" value="HTH_RpiR"/>
</dbReference>
<dbReference type="InterPro" id="IPR047640">
    <property type="entry name" value="RpiR-like"/>
</dbReference>
<evidence type="ECO:0000313" key="6">
    <source>
        <dbReference type="EMBL" id="KXG44253.1"/>
    </source>
</evidence>